<comment type="caution">
    <text evidence="9">The sequence shown here is derived from an EMBL/GenBank/DDBJ whole genome shotgun (WGS) entry which is preliminary data.</text>
</comment>
<feature type="compositionally biased region" description="Polar residues" evidence="8">
    <location>
        <begin position="15"/>
        <end position="33"/>
    </location>
</feature>
<dbReference type="GO" id="GO:0005524">
    <property type="term" value="F:ATP binding"/>
    <property type="evidence" value="ECO:0007669"/>
    <property type="project" value="UniProtKB-KW"/>
</dbReference>
<evidence type="ECO:0000313" key="10">
    <source>
        <dbReference type="Proteomes" id="UP000633448"/>
    </source>
</evidence>
<dbReference type="OrthoDB" id="191529at2759"/>
<evidence type="ECO:0000313" key="9">
    <source>
        <dbReference type="EMBL" id="NWI97569.1"/>
    </source>
</evidence>
<proteinExistence type="predicted"/>
<dbReference type="PANTHER" id="PTHR23074:SF78">
    <property type="entry name" value="KATANIN P60 ATPASE-CONTAINING SUBUNIT A-LIKE 2"/>
    <property type="match status" value="1"/>
</dbReference>
<evidence type="ECO:0000256" key="8">
    <source>
        <dbReference type="SAM" id="MobiDB-lite"/>
    </source>
</evidence>
<name>A0A851FSR7_PITSO</name>
<dbReference type="GO" id="GO:0016887">
    <property type="term" value="F:ATP hydrolysis activity"/>
    <property type="evidence" value="ECO:0007669"/>
    <property type="project" value="TreeGrafter"/>
</dbReference>
<dbReference type="Proteomes" id="UP000633448">
    <property type="component" value="Unassembled WGS sequence"/>
</dbReference>
<keyword evidence="5" id="KW-0067">ATP-binding</keyword>
<reference evidence="9" key="1">
    <citation type="submission" date="2019-10" db="EMBL/GenBank/DDBJ databases">
        <title>Bird 10,000 Genomes (B10K) Project - Family phase.</title>
        <authorList>
            <person name="Zhang G."/>
        </authorList>
    </citation>
    <scope>NUCLEOTIDE SEQUENCE</scope>
    <source>
        <strain evidence="9">B10K-DU-002-53</strain>
        <tissue evidence="9">Muscle</tissue>
    </source>
</reference>
<dbReference type="Gene3D" id="3.40.50.300">
    <property type="entry name" value="P-loop containing nucleotide triphosphate hydrolases"/>
    <property type="match status" value="1"/>
</dbReference>
<keyword evidence="6" id="KW-0206">Cytoskeleton</keyword>
<evidence type="ECO:0000256" key="5">
    <source>
        <dbReference type="ARBA" id="ARBA00022840"/>
    </source>
</evidence>
<dbReference type="GO" id="GO:0016853">
    <property type="term" value="F:isomerase activity"/>
    <property type="evidence" value="ECO:0007669"/>
    <property type="project" value="UniProtKB-KW"/>
</dbReference>
<feature type="region of interest" description="Disordered" evidence="8">
    <location>
        <begin position="1"/>
        <end position="47"/>
    </location>
</feature>
<organism evidence="9 10">
    <name type="scientific">Pitta sordida</name>
    <name type="common">Hooded pitta</name>
    <dbReference type="NCBI Taxonomy" id="9163"/>
    <lineage>
        <taxon>Eukaryota</taxon>
        <taxon>Metazoa</taxon>
        <taxon>Chordata</taxon>
        <taxon>Craniata</taxon>
        <taxon>Vertebrata</taxon>
        <taxon>Euteleostomi</taxon>
        <taxon>Archelosauria</taxon>
        <taxon>Archosauria</taxon>
        <taxon>Dinosauria</taxon>
        <taxon>Saurischia</taxon>
        <taxon>Theropoda</taxon>
        <taxon>Coelurosauria</taxon>
        <taxon>Aves</taxon>
        <taxon>Neognathae</taxon>
        <taxon>Neoaves</taxon>
        <taxon>Telluraves</taxon>
        <taxon>Australaves</taxon>
        <taxon>Passeriformes</taxon>
        <taxon>Pittidae</taxon>
        <taxon>Pitta</taxon>
    </lineage>
</organism>
<comment type="subcellular location">
    <subcellularLocation>
        <location evidence="1">Cytoplasm</location>
        <location evidence="1">Cytoskeleton</location>
        <location evidence="1">Spindle</location>
    </subcellularLocation>
</comment>
<evidence type="ECO:0000256" key="4">
    <source>
        <dbReference type="ARBA" id="ARBA00022741"/>
    </source>
</evidence>
<dbReference type="InterPro" id="IPR027417">
    <property type="entry name" value="P-loop_NTPase"/>
</dbReference>
<feature type="non-terminal residue" evidence="9">
    <location>
        <position position="1"/>
    </location>
</feature>
<accession>A0A851FSR7</accession>
<evidence type="ECO:0000256" key="1">
    <source>
        <dbReference type="ARBA" id="ARBA00004186"/>
    </source>
</evidence>
<evidence type="ECO:0000256" key="3">
    <source>
        <dbReference type="ARBA" id="ARBA00022701"/>
    </source>
</evidence>
<evidence type="ECO:0000256" key="6">
    <source>
        <dbReference type="ARBA" id="ARBA00023212"/>
    </source>
</evidence>
<dbReference type="AlphaFoldDB" id="A0A851FSR7"/>
<keyword evidence="7" id="KW-0413">Isomerase</keyword>
<gene>
    <name evidence="9" type="primary">Katnal2</name>
    <name evidence="9" type="ORF">PITSOR_R11485</name>
</gene>
<dbReference type="InterPro" id="IPR050304">
    <property type="entry name" value="MT-severing_AAA_ATPase"/>
</dbReference>
<keyword evidence="10" id="KW-1185">Reference proteome</keyword>
<sequence length="171" mass="18650">RAASSSQDMPRLKQQAVQQQVSKTSPGSATEPKSSTKESPRQNTDNAVTLDQSDFGLSISAISRPAGDSPHPKKGQIIDFHGMIQDAIRVPPNGIALSSLSYDPDPSVSVSYRILRVKFDAFNGMTGEMRELAMAVSKDIYLHKPNVKWDDIIGLDAAKRLVKEAVVYPIK</sequence>
<evidence type="ECO:0000256" key="2">
    <source>
        <dbReference type="ARBA" id="ARBA00022490"/>
    </source>
</evidence>
<keyword evidence="2" id="KW-0963">Cytoplasm</keyword>
<keyword evidence="3" id="KW-0493">Microtubule</keyword>
<protein>
    <submittedName>
        <fullName evidence="9">KATL2 protein</fullName>
    </submittedName>
</protein>
<dbReference type="GO" id="GO:0005819">
    <property type="term" value="C:spindle"/>
    <property type="evidence" value="ECO:0007669"/>
    <property type="project" value="UniProtKB-SubCell"/>
</dbReference>
<evidence type="ECO:0000256" key="7">
    <source>
        <dbReference type="ARBA" id="ARBA00023235"/>
    </source>
</evidence>
<feature type="non-terminal residue" evidence="9">
    <location>
        <position position="171"/>
    </location>
</feature>
<dbReference type="EMBL" id="WEKX01028594">
    <property type="protein sequence ID" value="NWI97569.1"/>
    <property type="molecule type" value="Genomic_DNA"/>
</dbReference>
<dbReference type="PANTHER" id="PTHR23074">
    <property type="entry name" value="AAA DOMAIN-CONTAINING"/>
    <property type="match status" value="1"/>
</dbReference>
<keyword evidence="4" id="KW-0547">Nucleotide-binding</keyword>
<dbReference type="GO" id="GO:0005874">
    <property type="term" value="C:microtubule"/>
    <property type="evidence" value="ECO:0007669"/>
    <property type="project" value="UniProtKB-KW"/>
</dbReference>